<dbReference type="Proteomes" id="UP001367771">
    <property type="component" value="Unassembled WGS sequence"/>
</dbReference>
<sequence>MDQLQSPVPNEADPVAAPGDSAAPSRRQLVVDGLSLLSAASIGAMLAGCGERNAPDSSDATATAHAAAAEPAISAATAAVAPVLPLLPQPGDAFQRLMAYAPDRDGDAVYVRSTVPLAPRIASWRYDIVRHTDDGRRDWIGRIDGSAFYSPTALPAGTGAATIAVQPIGFGQRGAPVRIQV</sequence>
<keyword evidence="3" id="KW-1185">Reference proteome</keyword>
<reference evidence="2 3" key="1">
    <citation type="journal article" date="2013" name="Int. J. Syst. Evol. Microbiol.">
        <title>Sphingomonas kyungheensis sp. nov., a bacterium with ginsenoside-converting activity isolated from soil of a ginseng field.</title>
        <authorList>
            <person name="Son H.M."/>
            <person name="Yang J.E."/>
            <person name="Park Y."/>
            <person name="Han C.K."/>
            <person name="Kim S.G."/>
            <person name="Kook M."/>
            <person name="Yi T.H."/>
        </authorList>
    </citation>
    <scope>NUCLEOTIDE SEQUENCE [LARGE SCALE GENOMIC DNA]</scope>
    <source>
        <strain evidence="2 3">LMG 26582</strain>
    </source>
</reference>
<comment type="caution">
    <text evidence="2">The sequence shown here is derived from an EMBL/GenBank/DDBJ whole genome shotgun (WGS) entry which is preliminary data.</text>
</comment>
<dbReference type="RefSeq" id="WP_271301025.1">
    <property type="nucleotide sequence ID" value="NZ_JBBBDM010000015.1"/>
</dbReference>
<evidence type="ECO:0000256" key="1">
    <source>
        <dbReference type="SAM" id="MobiDB-lite"/>
    </source>
</evidence>
<accession>A0ABU8H7C3</accession>
<feature type="region of interest" description="Disordered" evidence="1">
    <location>
        <begin position="1"/>
        <end position="24"/>
    </location>
</feature>
<protein>
    <submittedName>
        <fullName evidence="2">Uncharacterized protein</fullName>
    </submittedName>
</protein>
<evidence type="ECO:0000313" key="3">
    <source>
        <dbReference type="Proteomes" id="UP001367771"/>
    </source>
</evidence>
<organism evidence="2 3">
    <name type="scientific">Sphingomonas kyungheensis</name>
    <dbReference type="NCBI Taxonomy" id="1069987"/>
    <lineage>
        <taxon>Bacteria</taxon>
        <taxon>Pseudomonadati</taxon>
        <taxon>Pseudomonadota</taxon>
        <taxon>Alphaproteobacteria</taxon>
        <taxon>Sphingomonadales</taxon>
        <taxon>Sphingomonadaceae</taxon>
        <taxon>Sphingomonas</taxon>
    </lineage>
</organism>
<evidence type="ECO:0000313" key="2">
    <source>
        <dbReference type="EMBL" id="MEI5688884.1"/>
    </source>
</evidence>
<dbReference type="EMBL" id="JBBBDM010000015">
    <property type="protein sequence ID" value="MEI5688884.1"/>
    <property type="molecule type" value="Genomic_DNA"/>
</dbReference>
<proteinExistence type="predicted"/>
<gene>
    <name evidence="2" type="ORF">V8201_17460</name>
</gene>
<name>A0ABU8H7C3_9SPHN</name>